<evidence type="ECO:0000256" key="3">
    <source>
        <dbReference type="ARBA" id="ARBA00023125"/>
    </source>
</evidence>
<dbReference type="SUPFAM" id="SSF116734">
    <property type="entry name" value="DNA methylase specificity domain"/>
    <property type="match status" value="2"/>
</dbReference>
<dbReference type="InterPro" id="IPR052021">
    <property type="entry name" value="Type-I_RS_S_subunit"/>
</dbReference>
<keyword evidence="2" id="KW-0680">Restriction system</keyword>
<dbReference type="GO" id="GO:0009307">
    <property type="term" value="P:DNA restriction-modification system"/>
    <property type="evidence" value="ECO:0007669"/>
    <property type="project" value="UniProtKB-KW"/>
</dbReference>
<evidence type="ECO:0000313" key="5">
    <source>
        <dbReference type="EMBL" id="MDB9138434.1"/>
    </source>
</evidence>
<dbReference type="InterPro" id="IPR044946">
    <property type="entry name" value="Restrct_endonuc_typeI_TRD_sf"/>
</dbReference>
<dbReference type="Pfam" id="PF01420">
    <property type="entry name" value="Methylase_S"/>
    <property type="match status" value="1"/>
</dbReference>
<feature type="domain" description="Type I restriction modification DNA specificity" evidence="4">
    <location>
        <begin position="194"/>
        <end position="362"/>
    </location>
</feature>
<keyword evidence="5" id="KW-0255">Endonuclease</keyword>
<dbReference type="EC" id="3.1.21.-" evidence="5"/>
<gene>
    <name evidence="5" type="ORF">PN612_07885</name>
</gene>
<keyword evidence="5" id="KW-0540">Nuclease</keyword>
<evidence type="ECO:0000259" key="4">
    <source>
        <dbReference type="Pfam" id="PF01420"/>
    </source>
</evidence>
<dbReference type="GO" id="GO:0004519">
    <property type="term" value="F:endonuclease activity"/>
    <property type="evidence" value="ECO:0007669"/>
    <property type="project" value="UniProtKB-KW"/>
</dbReference>
<dbReference type="Proteomes" id="UP001211522">
    <property type="component" value="Unassembled WGS sequence"/>
</dbReference>
<proteinExistence type="inferred from homology"/>
<organism evidence="5 6">
    <name type="scientific">Parabacteroides distasonis</name>
    <dbReference type="NCBI Taxonomy" id="823"/>
    <lineage>
        <taxon>Bacteria</taxon>
        <taxon>Pseudomonadati</taxon>
        <taxon>Bacteroidota</taxon>
        <taxon>Bacteroidia</taxon>
        <taxon>Bacteroidales</taxon>
        <taxon>Tannerellaceae</taxon>
        <taxon>Parabacteroides</taxon>
    </lineage>
</organism>
<dbReference type="PANTHER" id="PTHR30408">
    <property type="entry name" value="TYPE-1 RESTRICTION ENZYME ECOKI SPECIFICITY PROTEIN"/>
    <property type="match status" value="1"/>
</dbReference>
<dbReference type="Gene3D" id="3.90.220.20">
    <property type="entry name" value="DNA methylase specificity domains"/>
    <property type="match status" value="2"/>
</dbReference>
<protein>
    <submittedName>
        <fullName evidence="5">Restriction endonuclease subunit S</fullName>
        <ecNumber evidence="5">3.1.21.-</ecNumber>
    </submittedName>
</protein>
<reference evidence="5" key="1">
    <citation type="submission" date="2023-01" db="EMBL/GenBank/DDBJ databases">
        <title>Human gut microbiome strain richness.</title>
        <authorList>
            <person name="Chen-Liaw A."/>
        </authorList>
    </citation>
    <scope>NUCLEOTIDE SEQUENCE</scope>
    <source>
        <strain evidence="5">D35st1_E5_D35t1_190705</strain>
    </source>
</reference>
<dbReference type="GO" id="GO:0016787">
    <property type="term" value="F:hydrolase activity"/>
    <property type="evidence" value="ECO:0007669"/>
    <property type="project" value="UniProtKB-KW"/>
</dbReference>
<dbReference type="PANTHER" id="PTHR30408:SF13">
    <property type="entry name" value="TYPE I RESTRICTION ENZYME HINDI SPECIFICITY SUBUNIT"/>
    <property type="match status" value="1"/>
</dbReference>
<evidence type="ECO:0000256" key="2">
    <source>
        <dbReference type="ARBA" id="ARBA00022747"/>
    </source>
</evidence>
<comment type="caution">
    <text evidence="5">The sequence shown here is derived from an EMBL/GenBank/DDBJ whole genome shotgun (WGS) entry which is preliminary data.</text>
</comment>
<accession>A0AAW6F567</accession>
<keyword evidence="3" id="KW-0238">DNA-binding</keyword>
<name>A0AAW6F567_PARDI</name>
<comment type="similarity">
    <text evidence="1">Belongs to the type-I restriction system S methylase family.</text>
</comment>
<sequence length="381" mass="43650">MKSNYKRLGNYIRQVDVRNRDLVVNKLLGLSIAKQFITSIANTTGTDMSTYKIVQPRQFGYVPVTSRNGDKITIALYEGESPCIISQAYVVFEVIDETELLPEYLMMWFRRPEFDRYARFKSHGSAREVFEWSEMCEVLLPVSSIDEQRKIVAEYQAIERRIENNRRLIATIEETAQAIYRKMFVDDIDVENLPEGWRMGTIGEFCKETKSGGTPNRSNPKYWDKHHYRWLKSGEVANNIIFDTEEYISREGLKGSSAKIIPSGTVVMAMYGATASQVTYLDCDTTTNQACCNMLTVTFEEAAYLYFHCLYQQENIKRLANGGAQENLSQELICAQPILICENTHIYDVFSKLLSAKIAFSKENYCCGILLKNLLSNIVII</sequence>
<evidence type="ECO:0000256" key="1">
    <source>
        <dbReference type="ARBA" id="ARBA00010923"/>
    </source>
</evidence>
<keyword evidence="5" id="KW-0378">Hydrolase</keyword>
<dbReference type="InterPro" id="IPR000055">
    <property type="entry name" value="Restrct_endonuc_typeI_TRD"/>
</dbReference>
<dbReference type="RefSeq" id="WP_229092627.1">
    <property type="nucleotide sequence ID" value="NZ_JAQMPX010000053.1"/>
</dbReference>
<evidence type="ECO:0000313" key="6">
    <source>
        <dbReference type="Proteomes" id="UP001211522"/>
    </source>
</evidence>
<dbReference type="GO" id="GO:0003677">
    <property type="term" value="F:DNA binding"/>
    <property type="evidence" value="ECO:0007669"/>
    <property type="project" value="UniProtKB-KW"/>
</dbReference>
<dbReference type="EMBL" id="JAQMPX010000053">
    <property type="protein sequence ID" value="MDB9138434.1"/>
    <property type="molecule type" value="Genomic_DNA"/>
</dbReference>
<dbReference type="AlphaFoldDB" id="A0AAW6F567"/>